<feature type="compositionally biased region" description="Basic and acidic residues" evidence="1">
    <location>
        <begin position="11"/>
        <end position="20"/>
    </location>
</feature>
<sequence>MRALSYLHRTGLSDDVDRRGIQSAPRGSDVSSVGDETTNRSNGCVSDLERVDHSR</sequence>
<proteinExistence type="predicted"/>
<keyword evidence="3" id="KW-1185">Reference proteome</keyword>
<reference evidence="2 3" key="2">
    <citation type="submission" date="2020-07" db="EMBL/GenBank/DDBJ databases">
        <title>Genome assembly of wild tea tree DASZ reveals pedigree and selection history of tea varieties.</title>
        <authorList>
            <person name="Zhang W."/>
        </authorList>
    </citation>
    <scope>NUCLEOTIDE SEQUENCE [LARGE SCALE GENOMIC DNA]</scope>
    <source>
        <strain evidence="3">cv. G240</strain>
        <tissue evidence="2">Leaf</tissue>
    </source>
</reference>
<gene>
    <name evidence="2" type="ORF">HYC85_028254</name>
</gene>
<name>A0A7J7FUM7_CAMSI</name>
<feature type="region of interest" description="Disordered" evidence="1">
    <location>
        <begin position="1"/>
        <end position="55"/>
    </location>
</feature>
<dbReference type="Proteomes" id="UP000593564">
    <property type="component" value="Unassembled WGS sequence"/>
</dbReference>
<evidence type="ECO:0000313" key="2">
    <source>
        <dbReference type="EMBL" id="KAF5932083.1"/>
    </source>
</evidence>
<accession>A0A7J7FUM7</accession>
<protein>
    <submittedName>
        <fullName evidence="2">Uncharacterized protein</fullName>
    </submittedName>
</protein>
<dbReference type="EMBL" id="JACBKZ010000014">
    <property type="protein sequence ID" value="KAF5932083.1"/>
    <property type="molecule type" value="Genomic_DNA"/>
</dbReference>
<evidence type="ECO:0000313" key="3">
    <source>
        <dbReference type="Proteomes" id="UP000593564"/>
    </source>
</evidence>
<evidence type="ECO:0000256" key="1">
    <source>
        <dbReference type="SAM" id="MobiDB-lite"/>
    </source>
</evidence>
<feature type="compositionally biased region" description="Polar residues" evidence="1">
    <location>
        <begin position="29"/>
        <end position="44"/>
    </location>
</feature>
<organism evidence="2 3">
    <name type="scientific">Camellia sinensis</name>
    <name type="common">Tea plant</name>
    <name type="synonym">Thea sinensis</name>
    <dbReference type="NCBI Taxonomy" id="4442"/>
    <lineage>
        <taxon>Eukaryota</taxon>
        <taxon>Viridiplantae</taxon>
        <taxon>Streptophyta</taxon>
        <taxon>Embryophyta</taxon>
        <taxon>Tracheophyta</taxon>
        <taxon>Spermatophyta</taxon>
        <taxon>Magnoliopsida</taxon>
        <taxon>eudicotyledons</taxon>
        <taxon>Gunneridae</taxon>
        <taxon>Pentapetalae</taxon>
        <taxon>asterids</taxon>
        <taxon>Ericales</taxon>
        <taxon>Theaceae</taxon>
        <taxon>Camellia</taxon>
    </lineage>
</organism>
<reference evidence="3" key="1">
    <citation type="journal article" date="2020" name="Nat. Commun.">
        <title>Genome assembly of wild tea tree DASZ reveals pedigree and selection history of tea varieties.</title>
        <authorList>
            <person name="Zhang W."/>
            <person name="Zhang Y."/>
            <person name="Qiu H."/>
            <person name="Guo Y."/>
            <person name="Wan H."/>
            <person name="Zhang X."/>
            <person name="Scossa F."/>
            <person name="Alseekh S."/>
            <person name="Zhang Q."/>
            <person name="Wang P."/>
            <person name="Xu L."/>
            <person name="Schmidt M.H."/>
            <person name="Jia X."/>
            <person name="Li D."/>
            <person name="Zhu A."/>
            <person name="Guo F."/>
            <person name="Chen W."/>
            <person name="Ni D."/>
            <person name="Usadel B."/>
            <person name="Fernie A.R."/>
            <person name="Wen W."/>
        </authorList>
    </citation>
    <scope>NUCLEOTIDE SEQUENCE [LARGE SCALE GENOMIC DNA]</scope>
    <source>
        <strain evidence="3">cv. G240</strain>
    </source>
</reference>
<comment type="caution">
    <text evidence="2">The sequence shown here is derived from an EMBL/GenBank/DDBJ whole genome shotgun (WGS) entry which is preliminary data.</text>
</comment>
<dbReference type="AlphaFoldDB" id="A0A7J7FUM7"/>